<dbReference type="AlphaFoldDB" id="A0A365QVJ0"/>
<protein>
    <submittedName>
        <fullName evidence="1">Uncharacterized protein</fullName>
    </submittedName>
</protein>
<name>A0A365QVJ0_9BURK</name>
<dbReference type="Proteomes" id="UP000252458">
    <property type="component" value="Unassembled WGS sequence"/>
</dbReference>
<sequence length="70" mass="7958">MRDTLVTYRFPAICCTLMLVVFSNLAQAEYREQWLGTPISNAKWASIARNVARMVKLCEPQYGDAQFGRG</sequence>
<gene>
    <name evidence="1" type="ORF">DPV79_15680</name>
</gene>
<evidence type="ECO:0000313" key="2">
    <source>
        <dbReference type="Proteomes" id="UP000252458"/>
    </source>
</evidence>
<comment type="caution">
    <text evidence="1">The sequence shown here is derived from an EMBL/GenBank/DDBJ whole genome shotgun (WGS) entry which is preliminary data.</text>
</comment>
<dbReference type="EMBL" id="QMFZ01000011">
    <property type="protein sequence ID" value="RBB39270.1"/>
    <property type="molecule type" value="Genomic_DNA"/>
</dbReference>
<evidence type="ECO:0000313" key="1">
    <source>
        <dbReference type="EMBL" id="RBB39270.1"/>
    </source>
</evidence>
<keyword evidence="2" id="KW-1185">Reference proteome</keyword>
<organism evidence="1 2">
    <name type="scientific">Burkholderia reimsis</name>
    <dbReference type="NCBI Taxonomy" id="2234132"/>
    <lineage>
        <taxon>Bacteria</taxon>
        <taxon>Pseudomonadati</taxon>
        <taxon>Pseudomonadota</taxon>
        <taxon>Betaproteobacteria</taxon>
        <taxon>Burkholderiales</taxon>
        <taxon>Burkholderiaceae</taxon>
        <taxon>Burkholderia</taxon>
    </lineage>
</organism>
<proteinExistence type="predicted"/>
<accession>A0A365QVJ0</accession>
<reference evidence="1 2" key="1">
    <citation type="submission" date="2018-06" db="EMBL/GenBank/DDBJ databases">
        <title>Draft genome sequence of Burkholderia reimsis strain BE51 isolated from a French agricultural soil.</title>
        <authorList>
            <person name="Esmaeel Q."/>
        </authorList>
    </citation>
    <scope>NUCLEOTIDE SEQUENCE [LARGE SCALE GENOMIC DNA]</scope>
    <source>
        <strain evidence="1 2">BE51</strain>
    </source>
</reference>